<keyword evidence="2" id="KW-0812">Transmembrane</keyword>
<keyword evidence="2" id="KW-1133">Transmembrane helix</keyword>
<keyword evidence="2" id="KW-0472">Membrane</keyword>
<evidence type="ECO:0008006" key="5">
    <source>
        <dbReference type="Google" id="ProtNLM"/>
    </source>
</evidence>
<proteinExistence type="predicted"/>
<feature type="transmembrane region" description="Helical" evidence="2">
    <location>
        <begin position="21"/>
        <end position="42"/>
    </location>
</feature>
<dbReference type="OrthoDB" id="2756898at2759"/>
<keyword evidence="4" id="KW-1185">Reference proteome</keyword>
<feature type="region of interest" description="Disordered" evidence="1">
    <location>
        <begin position="99"/>
        <end position="135"/>
    </location>
</feature>
<organism evidence="3 4">
    <name type="scientific">Phanerochaete sordida</name>
    <dbReference type="NCBI Taxonomy" id="48140"/>
    <lineage>
        <taxon>Eukaryota</taxon>
        <taxon>Fungi</taxon>
        <taxon>Dikarya</taxon>
        <taxon>Basidiomycota</taxon>
        <taxon>Agaricomycotina</taxon>
        <taxon>Agaricomycetes</taxon>
        <taxon>Polyporales</taxon>
        <taxon>Phanerochaetaceae</taxon>
        <taxon>Phanerochaete</taxon>
    </lineage>
</organism>
<dbReference type="AlphaFoldDB" id="A0A9P3GPB5"/>
<evidence type="ECO:0000313" key="4">
    <source>
        <dbReference type="Proteomes" id="UP000703269"/>
    </source>
</evidence>
<protein>
    <recommendedName>
        <fullName evidence="5">Transmembrane protein</fullName>
    </recommendedName>
</protein>
<name>A0A9P3GPB5_9APHY</name>
<evidence type="ECO:0000313" key="3">
    <source>
        <dbReference type="EMBL" id="GJE98386.1"/>
    </source>
</evidence>
<gene>
    <name evidence="3" type="ORF">PsYK624_146150</name>
</gene>
<comment type="caution">
    <text evidence="3">The sequence shown here is derived from an EMBL/GenBank/DDBJ whole genome shotgun (WGS) entry which is preliminary data.</text>
</comment>
<dbReference type="Proteomes" id="UP000703269">
    <property type="component" value="Unassembled WGS sequence"/>
</dbReference>
<sequence>MSEDKSCKLVATWMKICRRDFACVVGIAFFVLYVLFGVTPTIRAFNWCRRRLSGAPKAAPKDVEDIDYEAQDPHPSPTNLLKRFISRYSDARTAVPPTTYFPALPGSPPSPTAASEARRRSVPCATPRTTPLEGPSEHTRLARFAFPAAHRGSPPMPTSVPDLFAPGARASQASADTDLATLDELVLGADAKRRTFDGDDYLGLVDVDLPDEKQLERGERLPSVPPPAYLDLDHHMAPERFDYEDV</sequence>
<evidence type="ECO:0000256" key="1">
    <source>
        <dbReference type="SAM" id="MobiDB-lite"/>
    </source>
</evidence>
<accession>A0A9P3GPB5</accession>
<evidence type="ECO:0000256" key="2">
    <source>
        <dbReference type="SAM" id="Phobius"/>
    </source>
</evidence>
<reference evidence="3 4" key="1">
    <citation type="submission" date="2021-08" db="EMBL/GenBank/DDBJ databases">
        <title>Draft Genome Sequence of Phanerochaete sordida strain YK-624.</title>
        <authorList>
            <person name="Mori T."/>
            <person name="Dohra H."/>
            <person name="Suzuki T."/>
            <person name="Kawagishi H."/>
            <person name="Hirai H."/>
        </authorList>
    </citation>
    <scope>NUCLEOTIDE SEQUENCE [LARGE SCALE GENOMIC DNA]</scope>
    <source>
        <strain evidence="3 4">YK-624</strain>
    </source>
</reference>
<dbReference type="EMBL" id="BPQB01000087">
    <property type="protein sequence ID" value="GJE98386.1"/>
    <property type="molecule type" value="Genomic_DNA"/>
</dbReference>